<evidence type="ECO:0000256" key="1">
    <source>
        <dbReference type="ARBA" id="ARBA00023015"/>
    </source>
</evidence>
<proteinExistence type="predicted"/>
<name>A0ABT3T4N4_9GAMM</name>
<dbReference type="PROSITE" id="PS50995">
    <property type="entry name" value="HTH_MARR_2"/>
    <property type="match status" value="1"/>
</dbReference>
<keyword evidence="3" id="KW-0804">Transcription</keyword>
<keyword evidence="6" id="KW-1185">Reference proteome</keyword>
<dbReference type="PANTHER" id="PTHR42756">
    <property type="entry name" value="TRANSCRIPTIONAL REGULATOR, MARR"/>
    <property type="match status" value="1"/>
</dbReference>
<dbReference type="PRINTS" id="PR00598">
    <property type="entry name" value="HTHMARR"/>
</dbReference>
<dbReference type="RefSeq" id="WP_279248952.1">
    <property type="nucleotide sequence ID" value="NZ_SHNO01000001.1"/>
</dbReference>
<dbReference type="InterPro" id="IPR036388">
    <property type="entry name" value="WH-like_DNA-bd_sf"/>
</dbReference>
<evidence type="ECO:0000259" key="4">
    <source>
        <dbReference type="PROSITE" id="PS50995"/>
    </source>
</evidence>
<dbReference type="SMART" id="SM00347">
    <property type="entry name" value="HTH_MARR"/>
    <property type="match status" value="1"/>
</dbReference>
<protein>
    <submittedName>
        <fullName evidence="5">MarR family transcriptional regulator</fullName>
    </submittedName>
</protein>
<dbReference type="InterPro" id="IPR000835">
    <property type="entry name" value="HTH_MarR-typ"/>
</dbReference>
<accession>A0ABT3T4N4</accession>
<dbReference type="Proteomes" id="UP001143304">
    <property type="component" value="Unassembled WGS sequence"/>
</dbReference>
<comment type="caution">
    <text evidence="5">The sequence shown here is derived from an EMBL/GenBank/DDBJ whole genome shotgun (WGS) entry which is preliminary data.</text>
</comment>
<reference evidence="5" key="1">
    <citation type="submission" date="2019-02" db="EMBL/GenBank/DDBJ databases">
        <authorList>
            <person name="Li S.-H."/>
        </authorList>
    </citation>
    <scope>NUCLEOTIDE SEQUENCE</scope>
    <source>
        <strain evidence="5">IMCC11814</strain>
    </source>
</reference>
<dbReference type="SUPFAM" id="SSF46785">
    <property type="entry name" value="Winged helix' DNA-binding domain"/>
    <property type="match status" value="1"/>
</dbReference>
<keyword evidence="2" id="KW-0238">DNA-binding</keyword>
<dbReference type="PANTHER" id="PTHR42756:SF1">
    <property type="entry name" value="TRANSCRIPTIONAL REPRESSOR OF EMRAB OPERON"/>
    <property type="match status" value="1"/>
</dbReference>
<keyword evidence="1" id="KW-0805">Transcription regulation</keyword>
<dbReference type="EMBL" id="SHNO01000001">
    <property type="protein sequence ID" value="MCX2977223.1"/>
    <property type="molecule type" value="Genomic_DNA"/>
</dbReference>
<evidence type="ECO:0000256" key="2">
    <source>
        <dbReference type="ARBA" id="ARBA00023125"/>
    </source>
</evidence>
<dbReference type="Gene3D" id="1.10.10.10">
    <property type="entry name" value="Winged helix-like DNA-binding domain superfamily/Winged helix DNA-binding domain"/>
    <property type="match status" value="1"/>
</dbReference>
<evidence type="ECO:0000313" key="6">
    <source>
        <dbReference type="Proteomes" id="UP001143304"/>
    </source>
</evidence>
<feature type="domain" description="HTH marR-type" evidence="4">
    <location>
        <begin position="4"/>
        <end position="137"/>
    </location>
</feature>
<evidence type="ECO:0000313" key="5">
    <source>
        <dbReference type="EMBL" id="MCX2977223.1"/>
    </source>
</evidence>
<evidence type="ECO:0000256" key="3">
    <source>
        <dbReference type="ARBA" id="ARBA00023163"/>
    </source>
</evidence>
<organism evidence="5 6">
    <name type="scientific">Candidatus Marimicrobium litorale</name>
    <dbReference type="NCBI Taxonomy" id="2518991"/>
    <lineage>
        <taxon>Bacteria</taxon>
        <taxon>Pseudomonadati</taxon>
        <taxon>Pseudomonadota</taxon>
        <taxon>Gammaproteobacteria</taxon>
        <taxon>Cellvibrionales</taxon>
        <taxon>Halieaceae</taxon>
        <taxon>Marimicrobium</taxon>
    </lineage>
</organism>
<dbReference type="Pfam" id="PF01047">
    <property type="entry name" value="MarR"/>
    <property type="match status" value="1"/>
</dbReference>
<gene>
    <name evidence="5" type="ORF">EYC82_07630</name>
</gene>
<sequence length="149" mass="17290">MTERRETLGTLFQDVARLRVFCFNSLLKDLDLTATQAWVLSTLMEEEGIIQGDLAQKLGIRAVTLGGLVDRLEGKQWIERRPDDRDRRAKRIWLTQAGRKLEKRINTSLQDVHDISIGELPSEDVEQLRTIVTRVRENLRDHKRRLDGT</sequence>
<dbReference type="InterPro" id="IPR036390">
    <property type="entry name" value="WH_DNA-bd_sf"/>
</dbReference>